<evidence type="ECO:0000313" key="8">
    <source>
        <dbReference type="Proteomes" id="UP000538955"/>
    </source>
</evidence>
<keyword evidence="2" id="KW-1133">Transmembrane helix</keyword>
<evidence type="ECO:0000313" key="6">
    <source>
        <dbReference type="EMBL" id="TBW77957.1"/>
    </source>
</evidence>
<dbReference type="Proteomes" id="UP000291949">
    <property type="component" value="Unassembled WGS sequence"/>
</dbReference>
<feature type="region of interest" description="Disordered" evidence="1">
    <location>
        <begin position="266"/>
        <end position="410"/>
    </location>
</feature>
<dbReference type="Proteomes" id="UP000550736">
    <property type="component" value="Unassembled WGS sequence"/>
</dbReference>
<dbReference type="EMBL" id="JABBMI010000058">
    <property type="protein sequence ID" value="NMK54285.1"/>
    <property type="molecule type" value="Genomic_DNA"/>
</dbReference>
<name>A0A7X9ZKE4_STACP</name>
<dbReference type="EMBL" id="JABBLX010000001">
    <property type="protein sequence ID" value="NMK96678.1"/>
    <property type="molecule type" value="Genomic_DNA"/>
</dbReference>
<protein>
    <submittedName>
        <fullName evidence="6">DUF4064 domain-containing protein</fullName>
    </submittedName>
</protein>
<gene>
    <name evidence="6" type="ORF">EQ811_02510</name>
    <name evidence="5" type="ORF">HHM13_01000</name>
    <name evidence="4" type="ORF">HHM24_05880</name>
</gene>
<feature type="compositionally biased region" description="Basic and acidic residues" evidence="1">
    <location>
        <begin position="400"/>
        <end position="410"/>
    </location>
</feature>
<keyword evidence="2" id="KW-0472">Membrane</keyword>
<evidence type="ECO:0000313" key="4">
    <source>
        <dbReference type="EMBL" id="NMK54285.1"/>
    </source>
</evidence>
<dbReference type="EMBL" id="SCHC01000001">
    <property type="protein sequence ID" value="TBW77957.1"/>
    <property type="molecule type" value="Genomic_DNA"/>
</dbReference>
<evidence type="ECO:0000313" key="5">
    <source>
        <dbReference type="EMBL" id="NMK96678.1"/>
    </source>
</evidence>
<organism evidence="6 7">
    <name type="scientific">Staphylococcus capitis</name>
    <dbReference type="NCBI Taxonomy" id="29388"/>
    <lineage>
        <taxon>Bacteria</taxon>
        <taxon>Bacillati</taxon>
        <taxon>Bacillota</taxon>
        <taxon>Bacilli</taxon>
        <taxon>Bacillales</taxon>
        <taxon>Staphylococcaceae</taxon>
        <taxon>Staphylococcus</taxon>
    </lineage>
</organism>
<dbReference type="AlphaFoldDB" id="A0A7X9ZKE4"/>
<evidence type="ECO:0000256" key="2">
    <source>
        <dbReference type="SAM" id="Phobius"/>
    </source>
</evidence>
<feature type="transmembrane region" description="Helical" evidence="2">
    <location>
        <begin position="20"/>
        <end position="44"/>
    </location>
</feature>
<feature type="transmembrane region" description="Helical" evidence="2">
    <location>
        <begin position="115"/>
        <end position="148"/>
    </location>
</feature>
<evidence type="ECO:0000313" key="7">
    <source>
        <dbReference type="Proteomes" id="UP000291949"/>
    </source>
</evidence>
<dbReference type="RefSeq" id="WP_030065207.1">
    <property type="nucleotide sequence ID" value="NZ_AP014956.1"/>
</dbReference>
<evidence type="ECO:0000313" key="9">
    <source>
        <dbReference type="Proteomes" id="UP000550736"/>
    </source>
</evidence>
<proteinExistence type="predicted"/>
<feature type="domain" description="DUF4064" evidence="3">
    <location>
        <begin position="15"/>
        <end position="125"/>
    </location>
</feature>
<dbReference type="InterPro" id="IPR025273">
    <property type="entry name" value="DUF4064"/>
</dbReference>
<feature type="compositionally biased region" description="Basic residues" evidence="1">
    <location>
        <begin position="349"/>
        <end position="368"/>
    </location>
</feature>
<keyword evidence="2" id="KW-0812">Transmembrane</keyword>
<comment type="caution">
    <text evidence="6">The sequence shown here is derived from an EMBL/GenBank/DDBJ whole genome shotgun (WGS) entry which is preliminary data.</text>
</comment>
<feature type="compositionally biased region" description="Basic and acidic residues" evidence="1">
    <location>
        <begin position="222"/>
        <end position="237"/>
    </location>
</feature>
<feature type="compositionally biased region" description="Basic and acidic residues" evidence="1">
    <location>
        <begin position="331"/>
        <end position="348"/>
    </location>
</feature>
<accession>A0A7X9ZKE4</accession>
<keyword evidence="8" id="KW-1185">Reference proteome</keyword>
<feature type="compositionally biased region" description="Basic and acidic residues" evidence="1">
    <location>
        <begin position="202"/>
        <end position="212"/>
    </location>
</feature>
<reference evidence="6 7" key="1">
    <citation type="journal article" date="2019" name="Sci. Transl. Med.">
        <title>Quorum sensing between bacterial species on the skin protects against epidermal injury in atopic dermatitis.</title>
        <authorList>
            <person name="Williams M.R."/>
        </authorList>
    </citation>
    <scope>NUCLEOTIDE SEQUENCE [LARGE SCALE GENOMIC DNA]</scope>
    <source>
        <strain evidence="6 7">H8</strain>
    </source>
</reference>
<reference evidence="8 9" key="2">
    <citation type="submission" date="2020-04" db="EMBL/GenBank/DDBJ databases">
        <title>The Epidemiology and Molecular Characteristics of Linezolid-Resistant Staphylococcus capitis in Huashan Hospital, Shanghai.</title>
        <authorList>
            <person name="Ding L."/>
            <person name="Li P."/>
            <person name="Yang Y."/>
            <person name="Lin D."/>
            <person name="Xu X."/>
        </authorList>
    </citation>
    <scope>NUCLEOTIDE SEQUENCE [LARGE SCALE GENOMIC DNA]</scope>
    <source>
        <strain evidence="5 9">12-86</strain>
        <strain evidence="4 8">17-84</strain>
    </source>
</reference>
<dbReference type="NCBIfam" id="NF047418">
    <property type="entry name" value="teichoic_AuxB"/>
    <property type="match status" value="1"/>
</dbReference>
<evidence type="ECO:0000256" key="1">
    <source>
        <dbReference type="SAM" id="MobiDB-lite"/>
    </source>
</evidence>
<sequence length="410" mass="49189">MSGEQYTQIKRPVGRLTEKVLGWFSWVFLLILTIVTMFIALVSFSNDTSIANLENSLNNNELVQQILGNNDLSTTQFVIWLQNGVWAIIVYFIICLLISFLALISMNIRILSGFLFLLAAIVTIPLVLLVVTLIIPILFFIVAIMMFARKDRVETVPAYYNDDYGQPYYDNYEYYDKRRPQSTSHNDYYEDGYNHGYYDDYEQPRDNKEYRNTRRKRRKERQQREAYEAEHQYEPQQHDAYMNDESESHNYDETDDKYAQFPKRAVESEYKSTQQEEEEPAIMSRQAKYNKKSKKAKRDEQFQEDYYQNEDDSYGYEDGYAYNQEPQEPQVDPRELKAQRKKEKAEIRAKKREKKKAYNKRMKERRKNQPSAVNQRRMNYEERRQMFQGEKPQEDNQENQVEHKDDTENK</sequence>
<evidence type="ECO:0000259" key="3">
    <source>
        <dbReference type="Pfam" id="PF13273"/>
    </source>
</evidence>
<feature type="transmembrane region" description="Helical" evidence="2">
    <location>
        <begin position="84"/>
        <end position="103"/>
    </location>
</feature>
<dbReference type="Proteomes" id="UP000538955">
    <property type="component" value="Unassembled WGS sequence"/>
</dbReference>
<dbReference type="Pfam" id="PF13273">
    <property type="entry name" value="DUF4064"/>
    <property type="match status" value="1"/>
</dbReference>
<feature type="region of interest" description="Disordered" evidence="1">
    <location>
        <begin position="178"/>
        <end position="241"/>
    </location>
</feature>